<accession>A0A507FNI5</accession>
<feature type="coiled-coil region" evidence="1">
    <location>
        <begin position="100"/>
        <end position="152"/>
    </location>
</feature>
<keyword evidence="4" id="KW-1185">Reference proteome</keyword>
<dbReference type="OrthoDB" id="2104342at2759"/>
<gene>
    <name evidence="3" type="ORF">CcCBS67573_g01505</name>
</gene>
<reference evidence="3 4" key="1">
    <citation type="journal article" date="2019" name="Sci. Rep.">
        <title>Comparative genomics of chytrid fungi reveal insights into the obligate biotrophic and pathogenic lifestyle of Synchytrium endobioticum.</title>
        <authorList>
            <person name="van de Vossenberg B.T.L.H."/>
            <person name="Warris S."/>
            <person name="Nguyen H.D.T."/>
            <person name="van Gent-Pelzer M.P.E."/>
            <person name="Joly D.L."/>
            <person name="van de Geest H.C."/>
            <person name="Bonants P.J.M."/>
            <person name="Smith D.S."/>
            <person name="Levesque C.A."/>
            <person name="van der Lee T.A.J."/>
        </authorList>
    </citation>
    <scope>NUCLEOTIDE SEQUENCE [LARGE SCALE GENOMIC DNA]</scope>
    <source>
        <strain evidence="3 4">CBS 675.73</strain>
    </source>
</reference>
<keyword evidence="1" id="KW-0175">Coiled coil</keyword>
<dbReference type="EMBL" id="QEAP01000025">
    <property type="protein sequence ID" value="TPX77250.1"/>
    <property type="molecule type" value="Genomic_DNA"/>
</dbReference>
<dbReference type="Proteomes" id="UP000320333">
    <property type="component" value="Unassembled WGS sequence"/>
</dbReference>
<name>A0A507FNI5_9FUNG</name>
<evidence type="ECO:0000313" key="3">
    <source>
        <dbReference type="EMBL" id="TPX77250.1"/>
    </source>
</evidence>
<evidence type="ECO:0000256" key="2">
    <source>
        <dbReference type="SAM" id="MobiDB-lite"/>
    </source>
</evidence>
<comment type="caution">
    <text evidence="3">The sequence shown here is derived from an EMBL/GenBank/DDBJ whole genome shotgun (WGS) entry which is preliminary data.</text>
</comment>
<protein>
    <submittedName>
        <fullName evidence="3">Uncharacterized protein</fullName>
    </submittedName>
</protein>
<evidence type="ECO:0000256" key="1">
    <source>
        <dbReference type="SAM" id="Coils"/>
    </source>
</evidence>
<feature type="region of interest" description="Disordered" evidence="2">
    <location>
        <begin position="452"/>
        <end position="496"/>
    </location>
</feature>
<sequence length="605" mass="67182">MGSAREVVDRKWTVDDENAELYAAIDTLRKEKANMDYMWQSQTMAYENQKRIQSGNPMQLKMVENSRTFAIQNRNRTLGEYDSKIDVLQRILDEKKVRDHEILEKAVEEVQLDVTNLKIETSSLAGQINILKQEAAQRKKEFDSKLNEIRSEAKDQKEWNEEVYAKIYALQADSQLLMSEYEEKQRDLREKQYIDSDPNTAAFYGRIFSKINETFVASKAIQSGMIDRAKYSKGDQAASYIELLGSMIPLPGAGAVLGYISQGVSYLSDRREGERINNITSNALGFSEMDEICDWIARGLLFAYEEQISVLTTDAAGTFAECCVGYILEFLASTESDRTIAVDQTRPTIVHHVDAETASISSTGVIPSVVQDPMSAMSPREQMVSDLLVYMSNRRGVRNGKYGLSNVTLDTRVPGLQWTDRGIIKQTGLRTITGSLFHGAPPAPKEAKLRARQAAMVKQTSQSSPNLEAPGNGAPLDGSPTAELPKPPVMKKSPSVGSRLFRWGSPKEQIKAAQEVVQSVTELKGKAGDAALKLSFKAAGRIDDLLAADEMSRPDVYGYRLGTHREAVLLGMVEAASRVPSKVLPLSAERLARDPKAMAKFWQGI</sequence>
<evidence type="ECO:0000313" key="4">
    <source>
        <dbReference type="Proteomes" id="UP000320333"/>
    </source>
</evidence>
<dbReference type="AlphaFoldDB" id="A0A507FNI5"/>
<proteinExistence type="predicted"/>
<organism evidence="3 4">
    <name type="scientific">Chytriomyces confervae</name>
    <dbReference type="NCBI Taxonomy" id="246404"/>
    <lineage>
        <taxon>Eukaryota</taxon>
        <taxon>Fungi</taxon>
        <taxon>Fungi incertae sedis</taxon>
        <taxon>Chytridiomycota</taxon>
        <taxon>Chytridiomycota incertae sedis</taxon>
        <taxon>Chytridiomycetes</taxon>
        <taxon>Chytridiales</taxon>
        <taxon>Chytriomycetaceae</taxon>
        <taxon>Chytriomyces</taxon>
    </lineage>
</organism>